<reference evidence="1 2" key="1">
    <citation type="submission" date="2024-01" db="EMBL/GenBank/DDBJ databases">
        <authorList>
            <person name="Waweru B."/>
        </authorList>
    </citation>
    <scope>NUCLEOTIDE SEQUENCE [LARGE SCALE GENOMIC DNA]</scope>
</reference>
<dbReference type="AlphaFoldDB" id="A0AAV1SQG4"/>
<comment type="caution">
    <text evidence="1">The sequence shown here is derived from an EMBL/GenBank/DDBJ whole genome shotgun (WGS) entry which is preliminary data.</text>
</comment>
<dbReference type="EMBL" id="CAWUPB010001195">
    <property type="protein sequence ID" value="CAK7355198.1"/>
    <property type="molecule type" value="Genomic_DNA"/>
</dbReference>
<accession>A0AAV1SQG4</accession>
<evidence type="ECO:0000313" key="1">
    <source>
        <dbReference type="EMBL" id="CAK7355198.1"/>
    </source>
</evidence>
<gene>
    <name evidence="1" type="ORF">DCAF_LOCUS25545</name>
</gene>
<sequence>MSLVKGVKWEKEVMEAELVVEEAIGKHDDMLNVLDYNVSDNFESLMEWDLPPIIDKYTNGWMSMNQRAKLKGIKSKMTELKLAESNTIAYMVTKGVRANLNSLDSNGHEESFQGRAIKFKEEEGTFKVSKRIREDSYKVRLYSTHLISTTFQMDKLLPYIDLEDYPMKLRMTYLQISETDIKVLAKS</sequence>
<proteinExistence type="predicted"/>
<name>A0AAV1SQG4_9ROSI</name>
<organism evidence="1 2">
    <name type="scientific">Dovyalis caffra</name>
    <dbReference type="NCBI Taxonomy" id="77055"/>
    <lineage>
        <taxon>Eukaryota</taxon>
        <taxon>Viridiplantae</taxon>
        <taxon>Streptophyta</taxon>
        <taxon>Embryophyta</taxon>
        <taxon>Tracheophyta</taxon>
        <taxon>Spermatophyta</taxon>
        <taxon>Magnoliopsida</taxon>
        <taxon>eudicotyledons</taxon>
        <taxon>Gunneridae</taxon>
        <taxon>Pentapetalae</taxon>
        <taxon>rosids</taxon>
        <taxon>fabids</taxon>
        <taxon>Malpighiales</taxon>
        <taxon>Salicaceae</taxon>
        <taxon>Flacourtieae</taxon>
        <taxon>Dovyalis</taxon>
    </lineage>
</organism>
<protein>
    <submittedName>
        <fullName evidence="1">Uncharacterized protein</fullName>
    </submittedName>
</protein>
<dbReference type="Proteomes" id="UP001314170">
    <property type="component" value="Unassembled WGS sequence"/>
</dbReference>
<keyword evidence="2" id="KW-1185">Reference proteome</keyword>
<evidence type="ECO:0000313" key="2">
    <source>
        <dbReference type="Proteomes" id="UP001314170"/>
    </source>
</evidence>